<dbReference type="Pfam" id="PF14752">
    <property type="entry name" value="RBP_receptor"/>
    <property type="match status" value="1"/>
</dbReference>
<evidence type="ECO:0000256" key="1">
    <source>
        <dbReference type="SAM" id="Phobius"/>
    </source>
</evidence>
<keyword evidence="2" id="KW-1185">Reference proteome</keyword>
<dbReference type="Proteomes" id="UP000695022">
    <property type="component" value="Unplaced"/>
</dbReference>
<dbReference type="GeneID" id="106814587"/>
<sequence length="250" mass="28846">MAELIVVVSFPVLHGLAPVLHRDEETSLAKDLFEAPGTAHVSFSRSQVRARSELGQSQVRARSEPGQSQVRARSELAINMIGSLLVYCLAYYPIFACLSMKSVLGYLTGCVYVWTFLGAELVWIFWPYKELHRYNLYATRYALLQLLPSLLFLILLSLMMPVKAWKMWHERKRSKDQVVLQEFYQAEHVRRLLQKPEPYARCKRVTADSLGEKLRDLLTSVIYSKVPGFRYSPRILASVVVWAQFIYIVR</sequence>
<feature type="transmembrane region" description="Helical" evidence="1">
    <location>
        <begin position="76"/>
        <end position="96"/>
    </location>
</feature>
<accession>A0ABM1EQE4</accession>
<reference evidence="3" key="1">
    <citation type="submission" date="2025-08" db="UniProtKB">
        <authorList>
            <consortium name="RefSeq"/>
        </authorList>
    </citation>
    <scope>IDENTIFICATION</scope>
</reference>
<feature type="transmembrane region" description="Helical" evidence="1">
    <location>
        <begin position="103"/>
        <end position="126"/>
    </location>
</feature>
<dbReference type="InterPro" id="IPR026612">
    <property type="entry name" value="STRA6-like"/>
</dbReference>
<keyword evidence="1" id="KW-1133">Transmembrane helix</keyword>
<evidence type="ECO:0000313" key="2">
    <source>
        <dbReference type="Proteomes" id="UP000695022"/>
    </source>
</evidence>
<dbReference type="RefSeq" id="XP_014674415.1">
    <property type="nucleotide sequence ID" value="XM_014818929.1"/>
</dbReference>
<protein>
    <submittedName>
        <fullName evidence="3">Uncharacterized protein LOC106814587</fullName>
    </submittedName>
</protein>
<feature type="transmembrane region" description="Helical" evidence="1">
    <location>
        <begin position="146"/>
        <end position="165"/>
    </location>
</feature>
<organism evidence="2 3">
    <name type="scientific">Priapulus caudatus</name>
    <name type="common">Priapulid worm</name>
    <dbReference type="NCBI Taxonomy" id="37621"/>
    <lineage>
        <taxon>Eukaryota</taxon>
        <taxon>Metazoa</taxon>
        <taxon>Ecdysozoa</taxon>
        <taxon>Scalidophora</taxon>
        <taxon>Priapulida</taxon>
        <taxon>Priapulimorpha</taxon>
        <taxon>Priapulimorphida</taxon>
        <taxon>Priapulidae</taxon>
        <taxon>Priapulus</taxon>
    </lineage>
</organism>
<evidence type="ECO:0000313" key="3">
    <source>
        <dbReference type="RefSeq" id="XP_014674415.1"/>
    </source>
</evidence>
<gene>
    <name evidence="3" type="primary">LOC106814587</name>
</gene>
<name>A0ABM1EQE4_PRICU</name>
<keyword evidence="1" id="KW-0472">Membrane</keyword>
<proteinExistence type="predicted"/>
<keyword evidence="1" id="KW-0812">Transmembrane</keyword>